<dbReference type="InterPro" id="IPR029787">
    <property type="entry name" value="Nucleotide_cyclase"/>
</dbReference>
<evidence type="ECO:0000256" key="5">
    <source>
        <dbReference type="SAM" id="SignalP"/>
    </source>
</evidence>
<dbReference type="InterPro" id="IPR011990">
    <property type="entry name" value="TPR-like_helical_dom_sf"/>
</dbReference>
<dbReference type="EC" id="2.7.7.65" evidence="2"/>
<keyword evidence="3" id="KW-0802">TPR repeat</keyword>
<reference evidence="7 8" key="1">
    <citation type="submission" date="2020-09" db="EMBL/GenBank/DDBJ databases">
        <title>Pseudoxanthomonas sp. CAU 1598 isolated from sand of Yaerae Beach.</title>
        <authorList>
            <person name="Kim W."/>
        </authorList>
    </citation>
    <scope>NUCLEOTIDE SEQUENCE [LARGE SCALE GENOMIC DNA]</scope>
    <source>
        <strain evidence="7 8">CAU 1598</strain>
    </source>
</reference>
<feature type="chain" id="PRO_5043834336" description="diguanylate cyclase" evidence="5">
    <location>
        <begin position="23"/>
        <end position="667"/>
    </location>
</feature>
<keyword evidence="8" id="KW-1185">Reference proteome</keyword>
<dbReference type="InterPro" id="IPR019734">
    <property type="entry name" value="TPR_rpt"/>
</dbReference>
<dbReference type="SMART" id="SM00267">
    <property type="entry name" value="GGDEF"/>
    <property type="match status" value="1"/>
</dbReference>
<comment type="caution">
    <text evidence="7">The sequence shown here is derived from an EMBL/GenBank/DDBJ whole genome shotgun (WGS) entry which is preliminary data.</text>
</comment>
<accession>A0AAW3ZFW8</accession>
<dbReference type="AlphaFoldDB" id="A0AAW3ZFW8"/>
<dbReference type="Pfam" id="PF00990">
    <property type="entry name" value="GGDEF"/>
    <property type="match status" value="1"/>
</dbReference>
<dbReference type="Proteomes" id="UP000613768">
    <property type="component" value="Unassembled WGS sequence"/>
</dbReference>
<keyword evidence="4" id="KW-0175">Coiled coil</keyword>
<dbReference type="PROSITE" id="PS50887">
    <property type="entry name" value="GGDEF"/>
    <property type="match status" value="1"/>
</dbReference>
<dbReference type="Pfam" id="PF13181">
    <property type="entry name" value="TPR_8"/>
    <property type="match status" value="1"/>
</dbReference>
<dbReference type="GO" id="GO:0043709">
    <property type="term" value="P:cell adhesion involved in single-species biofilm formation"/>
    <property type="evidence" value="ECO:0007669"/>
    <property type="project" value="TreeGrafter"/>
</dbReference>
<dbReference type="SUPFAM" id="SSF55073">
    <property type="entry name" value="Nucleotide cyclase"/>
    <property type="match status" value="1"/>
</dbReference>
<feature type="domain" description="GGDEF" evidence="6">
    <location>
        <begin position="532"/>
        <end position="663"/>
    </location>
</feature>
<keyword evidence="5" id="KW-0732">Signal</keyword>
<evidence type="ECO:0000256" key="1">
    <source>
        <dbReference type="ARBA" id="ARBA00001946"/>
    </source>
</evidence>
<dbReference type="InterPro" id="IPR050469">
    <property type="entry name" value="Diguanylate_Cyclase"/>
</dbReference>
<dbReference type="GO" id="GO:0005886">
    <property type="term" value="C:plasma membrane"/>
    <property type="evidence" value="ECO:0007669"/>
    <property type="project" value="TreeGrafter"/>
</dbReference>
<feature type="repeat" description="TPR" evidence="3">
    <location>
        <begin position="161"/>
        <end position="194"/>
    </location>
</feature>
<dbReference type="Gene3D" id="1.25.40.10">
    <property type="entry name" value="Tetratricopeptide repeat domain"/>
    <property type="match status" value="2"/>
</dbReference>
<evidence type="ECO:0000256" key="4">
    <source>
        <dbReference type="SAM" id="Coils"/>
    </source>
</evidence>
<protein>
    <recommendedName>
        <fullName evidence="2">diguanylate cyclase</fullName>
        <ecNumber evidence="2">2.7.7.65</ecNumber>
    </recommendedName>
</protein>
<dbReference type="PROSITE" id="PS50005">
    <property type="entry name" value="TPR"/>
    <property type="match status" value="1"/>
</dbReference>
<dbReference type="SUPFAM" id="SSF48452">
    <property type="entry name" value="TPR-like"/>
    <property type="match status" value="2"/>
</dbReference>
<sequence length="667" mass="73256">MSYLRLLLPGLVLALTLGSAHARLDPDAQTQPEIEQEVEGATGVSARLLDASRRAERGDAEGAVAVLQQAAIDFSDPLSLDLIDRRRAQIAFRSGDYAEARQRYAQVLERAAKRRDSAALARAEADIALLDRRTGDLGAAMAGLERALGLFRQLGDRDGMASMLTHLALIRLNKGDYSAALEALNESLRLQSEGAKAELERTYHYLGLLYAGLREYETARTHLDRGLSEARRLGDPNREAPLLGSIARVANLSRDYSRALSWALDAERLAERMDSPPGRAYAALERGRALLGMGQVQEARDVLEKGAAIAERISQSGTLADFRAELARIAALEGRIDDAIALWDTALGYFQSGDDRPQLYTSYRELLPLLVQAGESARALALAQEGLRLQEEISGLDMNRRLAVLESENRAREAQREIEILKRDNEISSMRLREERNQRWTGWAISLSLLAVLAMLALRYRESRRSALALGASNAALQQSQAALQAAHHQLEQKAELLAMAASTDPLTGISNRREFSRRFGEHWRQASEQGRDLSLVLLDVDHFKQVNDKFGHAAGDSVLTEVAEVLRNALRGGTALARWGGEEFAVLLPNVDRDQAAALADRLRQAVASMPVRELPSITISAGVASLEGRRLNRPEQLLDEADAALYQAKTLGRNRVVLAGQATPR</sequence>
<dbReference type="PANTHER" id="PTHR45138">
    <property type="entry name" value="REGULATORY COMPONENTS OF SENSORY TRANSDUCTION SYSTEM"/>
    <property type="match status" value="1"/>
</dbReference>
<dbReference type="InterPro" id="IPR043128">
    <property type="entry name" value="Rev_trsase/Diguanyl_cyclase"/>
</dbReference>
<dbReference type="GO" id="GO:1902201">
    <property type="term" value="P:negative regulation of bacterial-type flagellum-dependent cell motility"/>
    <property type="evidence" value="ECO:0007669"/>
    <property type="project" value="TreeGrafter"/>
</dbReference>
<dbReference type="SMART" id="SM00028">
    <property type="entry name" value="TPR"/>
    <property type="match status" value="5"/>
</dbReference>
<gene>
    <name evidence="7" type="ORF">IFO71_00595</name>
</gene>
<name>A0AAW3ZFW8_9GAMM</name>
<evidence type="ECO:0000259" key="6">
    <source>
        <dbReference type="PROSITE" id="PS50887"/>
    </source>
</evidence>
<organism evidence="7 8">
    <name type="scientific">Pseudomarimonas arenosa</name>
    <dbReference type="NCBI Taxonomy" id="2774145"/>
    <lineage>
        <taxon>Bacteria</taxon>
        <taxon>Pseudomonadati</taxon>
        <taxon>Pseudomonadota</taxon>
        <taxon>Gammaproteobacteria</taxon>
        <taxon>Lysobacterales</taxon>
        <taxon>Lysobacteraceae</taxon>
        <taxon>Pseudomarimonas</taxon>
    </lineage>
</organism>
<feature type="coiled-coil region" evidence="4">
    <location>
        <begin position="404"/>
        <end position="431"/>
    </location>
</feature>
<dbReference type="NCBIfam" id="TIGR00254">
    <property type="entry name" value="GGDEF"/>
    <property type="match status" value="1"/>
</dbReference>
<evidence type="ECO:0000256" key="3">
    <source>
        <dbReference type="PROSITE-ProRule" id="PRU00339"/>
    </source>
</evidence>
<evidence type="ECO:0000256" key="2">
    <source>
        <dbReference type="ARBA" id="ARBA00012528"/>
    </source>
</evidence>
<dbReference type="EMBL" id="JACYTR010000001">
    <property type="protein sequence ID" value="MBD8524229.1"/>
    <property type="molecule type" value="Genomic_DNA"/>
</dbReference>
<proteinExistence type="predicted"/>
<dbReference type="PANTHER" id="PTHR45138:SF5">
    <property type="entry name" value="BIFUNCTIONAL PERIPLASMIC SUBSTRATE BINDING PROTEIN_CYTOPLASMIC DIGUANYLATE CYCLASE"/>
    <property type="match status" value="1"/>
</dbReference>
<dbReference type="Gene3D" id="3.30.70.270">
    <property type="match status" value="1"/>
</dbReference>
<dbReference type="RefSeq" id="WP_192027574.1">
    <property type="nucleotide sequence ID" value="NZ_JACYTR010000001.1"/>
</dbReference>
<feature type="signal peptide" evidence="5">
    <location>
        <begin position="1"/>
        <end position="22"/>
    </location>
</feature>
<evidence type="ECO:0000313" key="8">
    <source>
        <dbReference type="Proteomes" id="UP000613768"/>
    </source>
</evidence>
<dbReference type="FunFam" id="3.30.70.270:FF:000001">
    <property type="entry name" value="Diguanylate cyclase domain protein"/>
    <property type="match status" value="1"/>
</dbReference>
<comment type="cofactor">
    <cofactor evidence="1">
        <name>Mg(2+)</name>
        <dbReference type="ChEBI" id="CHEBI:18420"/>
    </cofactor>
</comment>
<dbReference type="InterPro" id="IPR000160">
    <property type="entry name" value="GGDEF_dom"/>
</dbReference>
<dbReference type="GO" id="GO:0052621">
    <property type="term" value="F:diguanylate cyclase activity"/>
    <property type="evidence" value="ECO:0007669"/>
    <property type="project" value="UniProtKB-EC"/>
</dbReference>
<evidence type="ECO:0000313" key="7">
    <source>
        <dbReference type="EMBL" id="MBD8524229.1"/>
    </source>
</evidence>
<dbReference type="CDD" id="cd01949">
    <property type="entry name" value="GGDEF"/>
    <property type="match status" value="1"/>
</dbReference>